<name>T1JLP6_STRMM</name>
<reference evidence="2" key="1">
    <citation type="submission" date="2011-05" db="EMBL/GenBank/DDBJ databases">
        <authorList>
            <person name="Richards S.R."/>
            <person name="Qu J."/>
            <person name="Jiang H."/>
            <person name="Jhangiani S.N."/>
            <person name="Agravi P."/>
            <person name="Goodspeed R."/>
            <person name="Gross S."/>
            <person name="Mandapat C."/>
            <person name="Jackson L."/>
            <person name="Mathew T."/>
            <person name="Pu L."/>
            <person name="Thornton R."/>
            <person name="Saada N."/>
            <person name="Wilczek-Boney K.B."/>
            <person name="Lee S."/>
            <person name="Kovar C."/>
            <person name="Wu Y."/>
            <person name="Scherer S.E."/>
            <person name="Worley K.C."/>
            <person name="Muzny D.M."/>
            <person name="Gibbs R."/>
        </authorList>
    </citation>
    <scope>NUCLEOTIDE SEQUENCE</scope>
    <source>
        <strain evidence="2">Brora</strain>
    </source>
</reference>
<protein>
    <submittedName>
        <fullName evidence="1">Uncharacterized protein</fullName>
    </submittedName>
</protein>
<sequence length="175" mass="20437">MILKMDLSGDKLVTIVKTHLKTDIKTLSEHASCGVSKIYENPQLHPIFHISDLALQPRVFFVLLCGTYPMLSRENVFRCLFAMVMICWLEGKSQPVDWLQEVGDDFPNRYWLEQRHGGIDIPRWDDRFNDESKRRFGLLADGSDKEDDSSDGVQQLKRLGNRKFKTQGWRRKRSH</sequence>
<dbReference type="HOGENOM" id="CLU_1536355_0_0_1"/>
<dbReference type="Proteomes" id="UP000014500">
    <property type="component" value="Unassembled WGS sequence"/>
</dbReference>
<keyword evidence="2" id="KW-1185">Reference proteome</keyword>
<accession>T1JLP6</accession>
<dbReference type="AlphaFoldDB" id="T1JLP6"/>
<evidence type="ECO:0000313" key="2">
    <source>
        <dbReference type="Proteomes" id="UP000014500"/>
    </source>
</evidence>
<organism evidence="1 2">
    <name type="scientific">Strigamia maritima</name>
    <name type="common">European centipede</name>
    <name type="synonym">Geophilus maritimus</name>
    <dbReference type="NCBI Taxonomy" id="126957"/>
    <lineage>
        <taxon>Eukaryota</taxon>
        <taxon>Metazoa</taxon>
        <taxon>Ecdysozoa</taxon>
        <taxon>Arthropoda</taxon>
        <taxon>Myriapoda</taxon>
        <taxon>Chilopoda</taxon>
        <taxon>Pleurostigmophora</taxon>
        <taxon>Geophilomorpha</taxon>
        <taxon>Linotaeniidae</taxon>
        <taxon>Strigamia</taxon>
    </lineage>
</organism>
<dbReference type="EnsemblMetazoa" id="SMAR014776-RA">
    <property type="protein sequence ID" value="SMAR014776-PA"/>
    <property type="gene ID" value="SMAR014776"/>
</dbReference>
<dbReference type="EMBL" id="JH431584">
    <property type="status" value="NOT_ANNOTATED_CDS"/>
    <property type="molecule type" value="Genomic_DNA"/>
</dbReference>
<evidence type="ECO:0000313" key="1">
    <source>
        <dbReference type="EnsemblMetazoa" id="SMAR014776-PA"/>
    </source>
</evidence>
<reference evidence="1" key="2">
    <citation type="submission" date="2015-02" db="UniProtKB">
        <authorList>
            <consortium name="EnsemblMetazoa"/>
        </authorList>
    </citation>
    <scope>IDENTIFICATION</scope>
</reference>
<proteinExistence type="predicted"/>